<reference evidence="4" key="1">
    <citation type="submission" date="2021-01" db="EMBL/GenBank/DDBJ databases">
        <title>A chromosome-scale assembly of European eel, Anguilla anguilla.</title>
        <authorList>
            <person name="Henkel C."/>
            <person name="Jong-Raadsen S.A."/>
            <person name="Dufour S."/>
            <person name="Weltzien F.-A."/>
            <person name="Palstra A.P."/>
            <person name="Pelster B."/>
            <person name="Spaink H.P."/>
            <person name="Van Den Thillart G.E."/>
            <person name="Jansen H."/>
            <person name="Zahm M."/>
            <person name="Klopp C."/>
            <person name="Cedric C."/>
            <person name="Louis A."/>
            <person name="Berthelot C."/>
            <person name="Parey E."/>
            <person name="Roest Crollius H."/>
            <person name="Montfort J."/>
            <person name="Robinson-Rechavi M."/>
            <person name="Bucao C."/>
            <person name="Bouchez O."/>
            <person name="Gislard M."/>
            <person name="Lluch J."/>
            <person name="Milhes M."/>
            <person name="Lampietro C."/>
            <person name="Lopez Roques C."/>
            <person name="Donnadieu C."/>
            <person name="Braasch I."/>
            <person name="Desvignes T."/>
            <person name="Postlethwait J."/>
            <person name="Bobe J."/>
            <person name="Guiguen Y."/>
            <person name="Dirks R."/>
        </authorList>
    </citation>
    <scope>NUCLEOTIDE SEQUENCE</scope>
    <source>
        <strain evidence="4">Tag_6206</strain>
        <tissue evidence="4">Liver</tissue>
    </source>
</reference>
<dbReference type="InterPro" id="IPR015425">
    <property type="entry name" value="FH2_Formin"/>
</dbReference>
<keyword evidence="1" id="KW-0175">Coiled coil</keyword>
<dbReference type="SUPFAM" id="SSF101447">
    <property type="entry name" value="Formin homology 2 domain (FH2 domain)"/>
    <property type="match status" value="1"/>
</dbReference>
<dbReference type="SMART" id="SM00498">
    <property type="entry name" value="FH2"/>
    <property type="match status" value="1"/>
</dbReference>
<feature type="region of interest" description="Disordered" evidence="2">
    <location>
        <begin position="663"/>
        <end position="827"/>
    </location>
</feature>
<feature type="compositionally biased region" description="Basic and acidic residues" evidence="2">
    <location>
        <begin position="776"/>
        <end position="789"/>
    </location>
</feature>
<dbReference type="InterPro" id="IPR042201">
    <property type="entry name" value="FH2_Formin_sf"/>
</dbReference>
<evidence type="ECO:0000313" key="5">
    <source>
        <dbReference type="Proteomes" id="UP001044222"/>
    </source>
</evidence>
<feature type="region of interest" description="Disordered" evidence="2">
    <location>
        <begin position="447"/>
        <end position="472"/>
    </location>
</feature>
<feature type="compositionally biased region" description="Basic and acidic residues" evidence="2">
    <location>
        <begin position="690"/>
        <end position="718"/>
    </location>
</feature>
<comment type="caution">
    <text evidence="4">The sequence shown here is derived from an EMBL/GenBank/DDBJ whole genome shotgun (WGS) entry which is preliminary data.</text>
</comment>
<protein>
    <recommendedName>
        <fullName evidence="3">FH2 domain-containing protein</fullName>
    </recommendedName>
</protein>
<evidence type="ECO:0000256" key="1">
    <source>
        <dbReference type="SAM" id="Coils"/>
    </source>
</evidence>
<feature type="region of interest" description="Disordered" evidence="2">
    <location>
        <begin position="499"/>
        <end position="530"/>
    </location>
</feature>
<dbReference type="PANTHER" id="PTHR46345">
    <property type="entry name" value="INVERTED FORMIN-2"/>
    <property type="match status" value="1"/>
</dbReference>
<feature type="compositionally biased region" description="Polar residues" evidence="2">
    <location>
        <begin position="457"/>
        <end position="472"/>
    </location>
</feature>
<feature type="compositionally biased region" description="Basic and acidic residues" evidence="2">
    <location>
        <begin position="801"/>
        <end position="812"/>
    </location>
</feature>
<name>A0A9D3MQM5_ANGAN</name>
<sequence>MLITLSVATKEPQAFHGAPPGNSFSSTAERIPKERVEGRRSVWSGVAIAEDFAIDLRSLDELFSQKETQPADKVPSFRRSLIRCGSPQDPSADKVSLLDAKRSMNVGIFLRQFKSAASEIVQDIRQGAGERYGAEKLSELCKLLPDSEEEKKLRLFNGDRSRLGEPDLFMVLLVEVPSFRLRLDAMILQQEFDPAVTSLCVAARCLGEAARELLNCQELHSILHLVLRAGNYMNAGGYAGNAAGFRIASLLKLADTKANKPGMNLLHFVAMEAVKKNPSLLSFSSQLSHVGPASRQSEESVQEDLSRLRIRVEALRANIQTEVEIQQQMRTFLECAEGRLGEVEAEVEALQKASQALVEFFCEDETMFKLEEACRIFYSFCHRFQRAVQENAERELQEQRRAERQRESAERRRSIAACAELGLGQGQDDLERTLEKSLSYTWQRRSLRHHEARRTSHQFSASGRLNSDTSPSQLGLAETACIKQELNRDTAHGTQGLDANVAHSRQGVNTDTVDSKQGLYPDTTHSKQVLNTDSLHSRQELSTNAMQSQQELTTVALPSLPNLITNATPSRQDPPSDSTHRMHGLSSEELPVNTRLEKEERSADTAPELPFDSAHRAWGPAPSPSESTSAMVAQGGDPTADEPSVESARLLRLVSERVLRQQGSLGAACPAEVDMQPESMPLLQVEEGEGGGRARRSEVPQNRDDGGNGKDPDRDRRRGLAPRLGSPGNPGVPRVRSKAESALADDGPPARLSRLPPRSASVRSAAPVRPSAVQPELKRAASARDKVRVAADPVGKPGRGLPERTKPEKDKAGGPSRVGSSGAPPCV</sequence>
<dbReference type="PROSITE" id="PS51444">
    <property type="entry name" value="FH2"/>
    <property type="match status" value="1"/>
</dbReference>
<dbReference type="AlphaFoldDB" id="A0A9D3MQM5"/>
<dbReference type="Gene3D" id="1.20.58.2220">
    <property type="entry name" value="Formin, FH2 domain"/>
    <property type="match status" value="1"/>
</dbReference>
<feature type="compositionally biased region" description="Low complexity" evidence="2">
    <location>
        <begin position="749"/>
        <end position="773"/>
    </location>
</feature>
<feature type="domain" description="FH2" evidence="3">
    <location>
        <begin position="12"/>
        <end position="410"/>
    </location>
</feature>
<proteinExistence type="predicted"/>
<dbReference type="Proteomes" id="UP001044222">
    <property type="component" value="Unassembled WGS sequence"/>
</dbReference>
<keyword evidence="5" id="KW-1185">Reference proteome</keyword>
<dbReference type="PANTHER" id="PTHR46345:SF10">
    <property type="entry name" value="FORMIN-J"/>
    <property type="match status" value="1"/>
</dbReference>
<gene>
    <name evidence="4" type="ORF">ANANG_G00059860</name>
</gene>
<evidence type="ECO:0000259" key="3">
    <source>
        <dbReference type="PROSITE" id="PS51444"/>
    </source>
</evidence>
<dbReference type="EMBL" id="JAFIRN010000003">
    <property type="protein sequence ID" value="KAG5852198.1"/>
    <property type="molecule type" value="Genomic_DNA"/>
</dbReference>
<feature type="compositionally biased region" description="Basic residues" evidence="2">
    <location>
        <begin position="447"/>
        <end position="456"/>
    </location>
</feature>
<accession>A0A9D3MQM5</accession>
<evidence type="ECO:0000256" key="2">
    <source>
        <dbReference type="SAM" id="MobiDB-lite"/>
    </source>
</evidence>
<feature type="coiled-coil region" evidence="1">
    <location>
        <begin position="385"/>
        <end position="412"/>
    </location>
</feature>
<organism evidence="4 5">
    <name type="scientific">Anguilla anguilla</name>
    <name type="common">European freshwater eel</name>
    <name type="synonym">Muraena anguilla</name>
    <dbReference type="NCBI Taxonomy" id="7936"/>
    <lineage>
        <taxon>Eukaryota</taxon>
        <taxon>Metazoa</taxon>
        <taxon>Chordata</taxon>
        <taxon>Craniata</taxon>
        <taxon>Vertebrata</taxon>
        <taxon>Euteleostomi</taxon>
        <taxon>Actinopterygii</taxon>
        <taxon>Neopterygii</taxon>
        <taxon>Teleostei</taxon>
        <taxon>Anguilliformes</taxon>
        <taxon>Anguillidae</taxon>
        <taxon>Anguilla</taxon>
    </lineage>
</organism>
<feature type="region of interest" description="Disordered" evidence="2">
    <location>
        <begin position="559"/>
        <end position="646"/>
    </location>
</feature>
<dbReference type="Pfam" id="PF02181">
    <property type="entry name" value="FH2"/>
    <property type="match status" value="1"/>
</dbReference>
<evidence type="ECO:0000313" key="4">
    <source>
        <dbReference type="EMBL" id="KAG5852198.1"/>
    </source>
</evidence>
<feature type="coiled-coil region" evidence="1">
    <location>
        <begin position="298"/>
        <end position="353"/>
    </location>
</feature>
<feature type="compositionally biased region" description="Polar residues" evidence="2">
    <location>
        <begin position="562"/>
        <end position="577"/>
    </location>
</feature>